<sequence length="296" mass="31672">MRRRATLTAVLLLALLGCDPHPTTHAAPIGNLCERERPQLPGNWTTEDGEYRPAAPLSDGCTLVDSAQPAHRIRVLVSILKVTDAQAAKFRKDDEESAAAGGYAAKVSDGGLGDGSWALDPAAAAPWLVFRIDGRQIRLSVENAGAGTLDELRSIARSITTLPGGLPTAPSMVVRPECARGTAAAERSLGTKSVLRRDALVDKHLSCRWASATRSVATFPGGDSRIDFGYIKDAATDGLPWAHRVTVGAEAWQQDDGYLVFRSSTDQYVTVVSLPYQEMRPIPIVMLARAIAPAYS</sequence>
<evidence type="ECO:0000256" key="1">
    <source>
        <dbReference type="SAM" id="SignalP"/>
    </source>
</evidence>
<protein>
    <recommendedName>
        <fullName evidence="4">DUF3298 domain-containing protein</fullName>
    </recommendedName>
</protein>
<dbReference type="PROSITE" id="PS51257">
    <property type="entry name" value="PROKAR_LIPOPROTEIN"/>
    <property type="match status" value="1"/>
</dbReference>
<accession>A0A542EMC5</accession>
<reference evidence="2 3" key="1">
    <citation type="submission" date="2019-06" db="EMBL/GenBank/DDBJ databases">
        <title>Sequencing the genomes of 1000 actinobacteria strains.</title>
        <authorList>
            <person name="Klenk H.-P."/>
        </authorList>
    </citation>
    <scope>NUCLEOTIDE SEQUENCE [LARGE SCALE GENOMIC DNA]</scope>
    <source>
        <strain evidence="2 3">DSM 17305</strain>
    </source>
</reference>
<feature type="chain" id="PRO_5021885457" description="DUF3298 domain-containing protein" evidence="1">
    <location>
        <begin position="27"/>
        <end position="296"/>
    </location>
</feature>
<comment type="caution">
    <text evidence="2">The sequence shown here is derived from an EMBL/GenBank/DDBJ whole genome shotgun (WGS) entry which is preliminary data.</text>
</comment>
<keyword evidence="3" id="KW-1185">Reference proteome</keyword>
<dbReference type="AlphaFoldDB" id="A0A542EMC5"/>
<evidence type="ECO:0008006" key="4">
    <source>
        <dbReference type="Google" id="ProtNLM"/>
    </source>
</evidence>
<organism evidence="2 3">
    <name type="scientific">Kribbella jejuensis</name>
    <dbReference type="NCBI Taxonomy" id="236068"/>
    <lineage>
        <taxon>Bacteria</taxon>
        <taxon>Bacillati</taxon>
        <taxon>Actinomycetota</taxon>
        <taxon>Actinomycetes</taxon>
        <taxon>Propionibacteriales</taxon>
        <taxon>Kribbellaceae</taxon>
        <taxon>Kribbella</taxon>
    </lineage>
</organism>
<dbReference type="RefSeq" id="WP_141852133.1">
    <property type="nucleotide sequence ID" value="NZ_BAAAKA010000047.1"/>
</dbReference>
<dbReference type="EMBL" id="VFMM01000001">
    <property type="protein sequence ID" value="TQJ16404.1"/>
    <property type="molecule type" value="Genomic_DNA"/>
</dbReference>
<feature type="signal peptide" evidence="1">
    <location>
        <begin position="1"/>
        <end position="26"/>
    </location>
</feature>
<gene>
    <name evidence="2" type="ORF">FB475_0499</name>
</gene>
<dbReference type="OrthoDB" id="3823594at2"/>
<evidence type="ECO:0000313" key="3">
    <source>
        <dbReference type="Proteomes" id="UP000316298"/>
    </source>
</evidence>
<proteinExistence type="predicted"/>
<keyword evidence="1" id="KW-0732">Signal</keyword>
<name>A0A542EMC5_9ACTN</name>
<evidence type="ECO:0000313" key="2">
    <source>
        <dbReference type="EMBL" id="TQJ16404.1"/>
    </source>
</evidence>
<dbReference type="Proteomes" id="UP000316298">
    <property type="component" value="Unassembled WGS sequence"/>
</dbReference>